<gene>
    <name evidence="1" type="ORF">rCG_45245</name>
</gene>
<dbReference type="AlphaFoldDB" id="A6KLD5"/>
<evidence type="ECO:0000313" key="1">
    <source>
        <dbReference type="EMBL" id="EDL86480.1"/>
    </source>
</evidence>
<protein>
    <submittedName>
        <fullName evidence="1">RCG45245</fullName>
    </submittedName>
</protein>
<accession>A6KLD5</accession>
<sequence length="16" mass="1816">MMRRKSSSGSQVITFT</sequence>
<reference evidence="2" key="1">
    <citation type="submission" date="2005-09" db="EMBL/GenBank/DDBJ databases">
        <authorList>
            <person name="Mural R.J."/>
            <person name="Li P.W."/>
            <person name="Adams M.D."/>
            <person name="Amanatides P.G."/>
            <person name="Baden-Tillson H."/>
            <person name="Barnstead M."/>
            <person name="Chin S.H."/>
            <person name="Dew I."/>
            <person name="Evans C.A."/>
            <person name="Ferriera S."/>
            <person name="Flanigan M."/>
            <person name="Fosler C."/>
            <person name="Glodek A."/>
            <person name="Gu Z."/>
            <person name="Holt R.A."/>
            <person name="Jennings D."/>
            <person name="Kraft C.L."/>
            <person name="Lu F."/>
            <person name="Nguyen T."/>
            <person name="Nusskern D.R."/>
            <person name="Pfannkoch C.M."/>
            <person name="Sitter C."/>
            <person name="Sutton G.G."/>
            <person name="Venter J.C."/>
            <person name="Wang Z."/>
            <person name="Woodage T."/>
            <person name="Zheng X.H."/>
            <person name="Zhong F."/>
        </authorList>
    </citation>
    <scope>NUCLEOTIDE SEQUENCE [LARGE SCALE GENOMIC DNA]</scope>
    <source>
        <strain>BN</strain>
        <strain evidence="2">Sprague-Dawley</strain>
    </source>
</reference>
<dbReference type="Proteomes" id="UP000234681">
    <property type="component" value="Chromosome 17"/>
</dbReference>
<name>A6KLD5_RAT</name>
<proteinExistence type="predicted"/>
<dbReference type="EMBL" id="CH474064">
    <property type="protein sequence ID" value="EDL86480.1"/>
    <property type="molecule type" value="Genomic_DNA"/>
</dbReference>
<organism evidence="1 2">
    <name type="scientific">Rattus norvegicus</name>
    <name type="common">Rat</name>
    <dbReference type="NCBI Taxonomy" id="10116"/>
    <lineage>
        <taxon>Eukaryota</taxon>
        <taxon>Metazoa</taxon>
        <taxon>Chordata</taxon>
        <taxon>Craniata</taxon>
        <taxon>Vertebrata</taxon>
        <taxon>Euteleostomi</taxon>
        <taxon>Mammalia</taxon>
        <taxon>Eutheria</taxon>
        <taxon>Euarchontoglires</taxon>
        <taxon>Glires</taxon>
        <taxon>Rodentia</taxon>
        <taxon>Myomorpha</taxon>
        <taxon>Muroidea</taxon>
        <taxon>Muridae</taxon>
        <taxon>Murinae</taxon>
        <taxon>Rattus</taxon>
    </lineage>
</organism>
<evidence type="ECO:0000313" key="2">
    <source>
        <dbReference type="Proteomes" id="UP000234681"/>
    </source>
</evidence>